<feature type="signal peptide" evidence="1">
    <location>
        <begin position="1"/>
        <end position="19"/>
    </location>
</feature>
<gene>
    <name evidence="2" type="ORF">HPB52_001320</name>
</gene>
<name>A0A9D4ST40_RHISA</name>
<dbReference type="AlphaFoldDB" id="A0A9D4ST40"/>
<reference evidence="2" key="1">
    <citation type="journal article" date="2020" name="Cell">
        <title>Large-Scale Comparative Analyses of Tick Genomes Elucidate Their Genetic Diversity and Vector Capacities.</title>
        <authorList>
            <consortium name="Tick Genome and Microbiome Consortium (TIGMIC)"/>
            <person name="Jia N."/>
            <person name="Wang J."/>
            <person name="Shi W."/>
            <person name="Du L."/>
            <person name="Sun Y."/>
            <person name="Zhan W."/>
            <person name="Jiang J.F."/>
            <person name="Wang Q."/>
            <person name="Zhang B."/>
            <person name="Ji P."/>
            <person name="Bell-Sakyi L."/>
            <person name="Cui X.M."/>
            <person name="Yuan T.T."/>
            <person name="Jiang B.G."/>
            <person name="Yang W.F."/>
            <person name="Lam T.T."/>
            <person name="Chang Q.C."/>
            <person name="Ding S.J."/>
            <person name="Wang X.J."/>
            <person name="Zhu J.G."/>
            <person name="Ruan X.D."/>
            <person name="Zhao L."/>
            <person name="Wei J.T."/>
            <person name="Ye R.Z."/>
            <person name="Que T.C."/>
            <person name="Du C.H."/>
            <person name="Zhou Y.H."/>
            <person name="Cheng J.X."/>
            <person name="Dai P.F."/>
            <person name="Guo W.B."/>
            <person name="Han X.H."/>
            <person name="Huang E.J."/>
            <person name="Li L.F."/>
            <person name="Wei W."/>
            <person name="Gao Y.C."/>
            <person name="Liu J.Z."/>
            <person name="Shao H.Z."/>
            <person name="Wang X."/>
            <person name="Wang C.C."/>
            <person name="Yang T.C."/>
            <person name="Huo Q.B."/>
            <person name="Li W."/>
            <person name="Chen H.Y."/>
            <person name="Chen S.E."/>
            <person name="Zhou L.G."/>
            <person name="Ni X.B."/>
            <person name="Tian J.H."/>
            <person name="Sheng Y."/>
            <person name="Liu T."/>
            <person name="Pan Y.S."/>
            <person name="Xia L.Y."/>
            <person name="Li J."/>
            <person name="Zhao F."/>
            <person name="Cao W.C."/>
        </authorList>
    </citation>
    <scope>NUCLEOTIDE SEQUENCE</scope>
    <source>
        <strain evidence="2">Rsan-2018</strain>
    </source>
</reference>
<sequence length="225" mass="24568">MFKFTVLLLLCAAATSTRSSDVFRGCATTSDDPDLPGKCFQLPEYQFRNKKAYMGLAEEVLKLHSNHTTGRYVDTIFRISRVVNQRAGALTGGILVRLEFLNIRSKCATPCRYSISGCKPVWNKFVFGLLIGSGDVRLGTTGAAATALDRQARNDHASTIPTPILDYQLHRPTGTCAYVPAVERHPASAPPAIYLLHEGPSVTGHGGTVDMRFSNCPFAYILQQS</sequence>
<dbReference type="EMBL" id="JABSTV010001252">
    <property type="protein sequence ID" value="KAH7946558.1"/>
    <property type="molecule type" value="Genomic_DNA"/>
</dbReference>
<keyword evidence="1" id="KW-0732">Signal</keyword>
<accession>A0A9D4ST40</accession>
<comment type="caution">
    <text evidence="2">The sequence shown here is derived from an EMBL/GenBank/DDBJ whole genome shotgun (WGS) entry which is preliminary data.</text>
</comment>
<evidence type="ECO:0000313" key="3">
    <source>
        <dbReference type="Proteomes" id="UP000821837"/>
    </source>
</evidence>
<evidence type="ECO:0000256" key="1">
    <source>
        <dbReference type="SAM" id="SignalP"/>
    </source>
</evidence>
<organism evidence="2 3">
    <name type="scientific">Rhipicephalus sanguineus</name>
    <name type="common">Brown dog tick</name>
    <name type="synonym">Ixodes sanguineus</name>
    <dbReference type="NCBI Taxonomy" id="34632"/>
    <lineage>
        <taxon>Eukaryota</taxon>
        <taxon>Metazoa</taxon>
        <taxon>Ecdysozoa</taxon>
        <taxon>Arthropoda</taxon>
        <taxon>Chelicerata</taxon>
        <taxon>Arachnida</taxon>
        <taxon>Acari</taxon>
        <taxon>Parasitiformes</taxon>
        <taxon>Ixodida</taxon>
        <taxon>Ixodoidea</taxon>
        <taxon>Ixodidae</taxon>
        <taxon>Rhipicephalinae</taxon>
        <taxon>Rhipicephalus</taxon>
        <taxon>Rhipicephalus</taxon>
    </lineage>
</organism>
<keyword evidence="3" id="KW-1185">Reference proteome</keyword>
<dbReference type="Proteomes" id="UP000821837">
    <property type="component" value="Chromosome 6"/>
</dbReference>
<protein>
    <submittedName>
        <fullName evidence="2">Uncharacterized protein</fullName>
    </submittedName>
</protein>
<evidence type="ECO:0000313" key="2">
    <source>
        <dbReference type="EMBL" id="KAH7946558.1"/>
    </source>
</evidence>
<proteinExistence type="predicted"/>
<dbReference type="VEuPathDB" id="VectorBase:RSAN_035659"/>
<reference evidence="2" key="2">
    <citation type="submission" date="2021-09" db="EMBL/GenBank/DDBJ databases">
        <authorList>
            <person name="Jia N."/>
            <person name="Wang J."/>
            <person name="Shi W."/>
            <person name="Du L."/>
            <person name="Sun Y."/>
            <person name="Zhan W."/>
            <person name="Jiang J."/>
            <person name="Wang Q."/>
            <person name="Zhang B."/>
            <person name="Ji P."/>
            <person name="Sakyi L.B."/>
            <person name="Cui X."/>
            <person name="Yuan T."/>
            <person name="Jiang B."/>
            <person name="Yang W."/>
            <person name="Lam T.T.-Y."/>
            <person name="Chang Q."/>
            <person name="Ding S."/>
            <person name="Wang X."/>
            <person name="Zhu J."/>
            <person name="Ruan X."/>
            <person name="Zhao L."/>
            <person name="Wei J."/>
            <person name="Que T."/>
            <person name="Du C."/>
            <person name="Cheng J."/>
            <person name="Dai P."/>
            <person name="Han X."/>
            <person name="Huang E."/>
            <person name="Gao Y."/>
            <person name="Liu J."/>
            <person name="Shao H."/>
            <person name="Ye R."/>
            <person name="Li L."/>
            <person name="Wei W."/>
            <person name="Wang X."/>
            <person name="Wang C."/>
            <person name="Huo Q."/>
            <person name="Li W."/>
            <person name="Guo W."/>
            <person name="Chen H."/>
            <person name="Chen S."/>
            <person name="Zhou L."/>
            <person name="Zhou L."/>
            <person name="Ni X."/>
            <person name="Tian J."/>
            <person name="Zhou Y."/>
            <person name="Sheng Y."/>
            <person name="Liu T."/>
            <person name="Pan Y."/>
            <person name="Xia L."/>
            <person name="Li J."/>
            <person name="Zhao F."/>
            <person name="Cao W."/>
        </authorList>
    </citation>
    <scope>NUCLEOTIDE SEQUENCE</scope>
    <source>
        <strain evidence="2">Rsan-2018</strain>
        <tissue evidence="2">Larvae</tissue>
    </source>
</reference>
<feature type="chain" id="PRO_5038571832" evidence="1">
    <location>
        <begin position="20"/>
        <end position="225"/>
    </location>
</feature>